<dbReference type="PANTHER" id="PTHR46535:SF1">
    <property type="entry name" value="NEDD4-BINDING PROTEIN 2"/>
    <property type="match status" value="1"/>
</dbReference>
<dbReference type="InterPro" id="IPR036063">
    <property type="entry name" value="Smr_dom_sf"/>
</dbReference>
<dbReference type="InterPro" id="IPR052772">
    <property type="entry name" value="Endo/PolyKinase_Domain-Protein"/>
</dbReference>
<proteinExistence type="predicted"/>
<dbReference type="Gene3D" id="3.30.1370.110">
    <property type="match status" value="1"/>
</dbReference>
<protein>
    <recommendedName>
        <fullName evidence="2">Smr domain-containing protein</fullName>
    </recommendedName>
</protein>
<feature type="compositionally biased region" description="Acidic residues" evidence="1">
    <location>
        <begin position="127"/>
        <end position="137"/>
    </location>
</feature>
<dbReference type="EMBL" id="JAQQPM010000008">
    <property type="protein sequence ID" value="KAK2074599.1"/>
    <property type="molecule type" value="Genomic_DNA"/>
</dbReference>
<dbReference type="SUPFAM" id="SSF160443">
    <property type="entry name" value="SMR domain-like"/>
    <property type="match status" value="1"/>
</dbReference>
<evidence type="ECO:0000313" key="3">
    <source>
        <dbReference type="EMBL" id="KAK2074599.1"/>
    </source>
</evidence>
<feature type="region of interest" description="Disordered" evidence="1">
    <location>
        <begin position="300"/>
        <end position="323"/>
    </location>
</feature>
<comment type="caution">
    <text evidence="3">The sequence shown here is derived from an EMBL/GenBank/DDBJ whole genome shotgun (WGS) entry which is preliminary data.</text>
</comment>
<evidence type="ECO:0000313" key="4">
    <source>
        <dbReference type="Proteomes" id="UP001217918"/>
    </source>
</evidence>
<dbReference type="InterPro" id="IPR002625">
    <property type="entry name" value="Smr_dom"/>
</dbReference>
<evidence type="ECO:0000256" key="1">
    <source>
        <dbReference type="SAM" id="MobiDB-lite"/>
    </source>
</evidence>
<dbReference type="GO" id="GO:0005634">
    <property type="term" value="C:nucleus"/>
    <property type="evidence" value="ECO:0007669"/>
    <property type="project" value="TreeGrafter"/>
</dbReference>
<dbReference type="GO" id="GO:0004519">
    <property type="term" value="F:endonuclease activity"/>
    <property type="evidence" value="ECO:0007669"/>
    <property type="project" value="TreeGrafter"/>
</dbReference>
<dbReference type="AlphaFoldDB" id="A0AAD9IBC4"/>
<feature type="domain" description="Smr" evidence="2">
    <location>
        <begin position="405"/>
        <end position="492"/>
    </location>
</feature>
<organism evidence="3 4">
    <name type="scientific">Phyllachora maydis</name>
    <dbReference type="NCBI Taxonomy" id="1825666"/>
    <lineage>
        <taxon>Eukaryota</taxon>
        <taxon>Fungi</taxon>
        <taxon>Dikarya</taxon>
        <taxon>Ascomycota</taxon>
        <taxon>Pezizomycotina</taxon>
        <taxon>Sordariomycetes</taxon>
        <taxon>Sordariomycetidae</taxon>
        <taxon>Phyllachorales</taxon>
        <taxon>Phyllachoraceae</taxon>
        <taxon>Phyllachora</taxon>
    </lineage>
</organism>
<feature type="region of interest" description="Disordered" evidence="1">
    <location>
        <begin position="263"/>
        <end position="284"/>
    </location>
</feature>
<feature type="region of interest" description="Disordered" evidence="1">
    <location>
        <begin position="1"/>
        <end position="38"/>
    </location>
</feature>
<feature type="region of interest" description="Disordered" evidence="1">
    <location>
        <begin position="89"/>
        <end position="192"/>
    </location>
</feature>
<evidence type="ECO:0000259" key="2">
    <source>
        <dbReference type="PROSITE" id="PS50828"/>
    </source>
</evidence>
<dbReference type="PROSITE" id="PS50828">
    <property type="entry name" value="SMR"/>
    <property type="match status" value="1"/>
</dbReference>
<dbReference type="InterPro" id="IPR009060">
    <property type="entry name" value="UBA-like_sf"/>
</dbReference>
<accession>A0AAD9IBC4</accession>
<sequence length="492" mass="53243">MGKGTGVGRRRDQHPSTKPLTAALAEPDSPVSPGPDGETLVKKLIAEFGALLDESLIRAVASDRDICTEYTLVRHDLIPLADSAFAEEETGFDPSGLSSTYHAQDGPMDSSPAPCGSSRFEALRLDESDERENENENEGITLASNAGNSASVPPTICSTGNGTSASDDWAPSSVEDGFGTAQDDDDLPFTAGDQDQLTEDEKICHLLEIFSDFKVHTIKFILKESGGDLSKAFDTLLTRQQLQEEGELGKGIDGFFVPDENMTAVRGSGRGRRKKARSQGNKKLIPVKYGVKSPDIEDAELEGADSLPMDRSRRQKKPATYSADDADAVYPLPQRCLPHDHGADDYVDVRSRLRTAGELARKGGYYRAAASVYAARAQDGLQTMSSKISVAAERHVAATSRPAWIDLHGVSVMDGVRIAKQRVQAWWDGMDGEGRERTRRGQPREGFTVVTGVGNHNTGGVSRLRQAVGAALRSDGWRTETLTGKFYVTGRR</sequence>
<dbReference type="CDD" id="cd14279">
    <property type="entry name" value="CUE"/>
    <property type="match status" value="1"/>
</dbReference>
<keyword evidence="4" id="KW-1185">Reference proteome</keyword>
<dbReference type="SMART" id="SM00463">
    <property type="entry name" value="SMR"/>
    <property type="match status" value="1"/>
</dbReference>
<dbReference type="SUPFAM" id="SSF46934">
    <property type="entry name" value="UBA-like"/>
    <property type="match status" value="1"/>
</dbReference>
<feature type="compositionally biased region" description="Polar residues" evidence="1">
    <location>
        <begin position="142"/>
        <end position="166"/>
    </location>
</feature>
<gene>
    <name evidence="3" type="ORF">P8C59_008794</name>
</gene>
<dbReference type="PANTHER" id="PTHR46535">
    <property type="entry name" value="NEDD4-BINDING PROTEIN 2"/>
    <property type="match status" value="1"/>
</dbReference>
<reference evidence="3" key="1">
    <citation type="journal article" date="2023" name="Mol. Plant Microbe Interact.">
        <title>Elucidating the Obligate Nature and Biological Capacity of an Invasive Fungal Corn Pathogen.</title>
        <authorList>
            <person name="MacCready J.S."/>
            <person name="Roggenkamp E.M."/>
            <person name="Gdanetz K."/>
            <person name="Chilvers M.I."/>
        </authorList>
    </citation>
    <scope>NUCLEOTIDE SEQUENCE</scope>
    <source>
        <strain evidence="3">PM02</strain>
    </source>
</reference>
<dbReference type="Proteomes" id="UP001217918">
    <property type="component" value="Unassembled WGS sequence"/>
</dbReference>
<name>A0AAD9IBC4_9PEZI</name>